<feature type="region of interest" description="Disordered" evidence="1">
    <location>
        <begin position="748"/>
        <end position="770"/>
    </location>
</feature>
<keyword evidence="3" id="KW-1185">Reference proteome</keyword>
<protein>
    <submittedName>
        <fullName evidence="2">Uncharacterized protein</fullName>
    </submittedName>
</protein>
<evidence type="ECO:0000313" key="3">
    <source>
        <dbReference type="Proteomes" id="UP001353858"/>
    </source>
</evidence>
<reference evidence="3" key="1">
    <citation type="submission" date="2023-01" db="EMBL/GenBank/DDBJ databases">
        <title>Key to firefly adult light organ development and bioluminescence: homeobox transcription factors regulate luciferase expression and transportation to peroxisome.</title>
        <authorList>
            <person name="Fu X."/>
        </authorList>
    </citation>
    <scope>NUCLEOTIDE SEQUENCE [LARGE SCALE GENOMIC DNA]</scope>
</reference>
<comment type="caution">
    <text evidence="2">The sequence shown here is derived from an EMBL/GenBank/DDBJ whole genome shotgun (WGS) entry which is preliminary data.</text>
</comment>
<accession>A0AAN7ST45</accession>
<name>A0AAN7ST45_9COLE</name>
<dbReference type="Proteomes" id="UP001353858">
    <property type="component" value="Unassembled WGS sequence"/>
</dbReference>
<dbReference type="EMBL" id="JARPUR010000001">
    <property type="protein sequence ID" value="KAK4887685.1"/>
    <property type="molecule type" value="Genomic_DNA"/>
</dbReference>
<dbReference type="AlphaFoldDB" id="A0AAN7ST45"/>
<evidence type="ECO:0000256" key="1">
    <source>
        <dbReference type="SAM" id="MobiDB-lite"/>
    </source>
</evidence>
<proteinExistence type="predicted"/>
<evidence type="ECO:0000313" key="2">
    <source>
        <dbReference type="EMBL" id="KAK4887685.1"/>
    </source>
</evidence>
<organism evidence="2 3">
    <name type="scientific">Aquatica leii</name>
    <dbReference type="NCBI Taxonomy" id="1421715"/>
    <lineage>
        <taxon>Eukaryota</taxon>
        <taxon>Metazoa</taxon>
        <taxon>Ecdysozoa</taxon>
        <taxon>Arthropoda</taxon>
        <taxon>Hexapoda</taxon>
        <taxon>Insecta</taxon>
        <taxon>Pterygota</taxon>
        <taxon>Neoptera</taxon>
        <taxon>Endopterygota</taxon>
        <taxon>Coleoptera</taxon>
        <taxon>Polyphaga</taxon>
        <taxon>Elateriformia</taxon>
        <taxon>Elateroidea</taxon>
        <taxon>Lampyridae</taxon>
        <taxon>Luciolinae</taxon>
        <taxon>Aquatica</taxon>
    </lineage>
</organism>
<gene>
    <name evidence="2" type="ORF">RN001_003956</name>
</gene>
<sequence>MDKSTEEFIGSFHALTGVTIGERRKDLFRLINNTHDPINTNLLQPKNPLEETFKIEVLLRFNKFTELIDVLKRPNRVLTKKILKRNEFIDEVSKQICVKDLMILLSEMCFSTKLKIVSRLGRRTENAEEYFEALLENYGLYVAARVLPSCNLNLILKYACELTPRQLLTTIRKYPSAIEQILESLNLNNSKKMFAKFKYVFKHLKKDVSLLLKLLDRYGTNFELSSKATHHVLKTNPPFEIKKFTAILNKRRVAKSYPQFYYRILPGTIAEFTNNFYNYFELLNRIKSKPKQLRIMLDGFRKAYDSDLWDYPVVSTRLIKMMTPEDRLKWMEKRSKPNNVTDYEWISLFNTDESVPKLKELISWTSNIKIRAKLIAALVQTCQLNNDQNALLEVLNFIWKDHRWDHFVVLQQFLWTITECELEEQHWNILNEFTRMLVNESLYSCSVHILKEKYIEFCLDRNKPIDLLLADLIASNKSLNILHANPNYEKACLKLSIGIINSNYKGEELVLKHIQYIQCLQNWNRRHPKNRLPLLVNDSVINYLKSNMEKNYLYEDIATDYILLHYEETQQLLHPLVNNGHCYRHLEISNWLLRNRPMVFLKHLEPLVKRMVQNNSISAYVKLVSRYYTHLGIPQQMSEVCADGKDFACIISAAVQPFRNISKCDLNNENKLSNAVFDNITHLFEDDSYVEKILNFHSDNVNESEILKLLSNRKTSVKKHAWLLGKLNLKKSENLLIGLKNANAERPLERLAGLERPRHATHQDDGAEYN</sequence>